<evidence type="ECO:0000313" key="2">
    <source>
        <dbReference type="Proteomes" id="UP000184383"/>
    </source>
</evidence>
<evidence type="ECO:0000313" key="1">
    <source>
        <dbReference type="EMBL" id="OJJ35948.1"/>
    </source>
</evidence>
<dbReference type="Proteomes" id="UP000184383">
    <property type="component" value="Unassembled WGS sequence"/>
</dbReference>
<gene>
    <name evidence="1" type="ORF">ASPWEDRAFT_51859</name>
</gene>
<dbReference type="RefSeq" id="XP_040689624.1">
    <property type="nucleotide sequence ID" value="XM_040837665.1"/>
</dbReference>
<keyword evidence="2" id="KW-1185">Reference proteome</keyword>
<reference evidence="2" key="1">
    <citation type="journal article" date="2017" name="Genome Biol.">
        <title>Comparative genomics reveals high biological diversity and specific adaptations in the industrially and medically important fungal genus Aspergillus.</title>
        <authorList>
            <person name="de Vries R.P."/>
            <person name="Riley R."/>
            <person name="Wiebenga A."/>
            <person name="Aguilar-Osorio G."/>
            <person name="Amillis S."/>
            <person name="Uchima C.A."/>
            <person name="Anderluh G."/>
            <person name="Asadollahi M."/>
            <person name="Askin M."/>
            <person name="Barry K."/>
            <person name="Battaglia E."/>
            <person name="Bayram O."/>
            <person name="Benocci T."/>
            <person name="Braus-Stromeyer S.A."/>
            <person name="Caldana C."/>
            <person name="Canovas D."/>
            <person name="Cerqueira G.C."/>
            <person name="Chen F."/>
            <person name="Chen W."/>
            <person name="Choi C."/>
            <person name="Clum A."/>
            <person name="Dos Santos R.A."/>
            <person name="Damasio A.R."/>
            <person name="Diallinas G."/>
            <person name="Emri T."/>
            <person name="Fekete E."/>
            <person name="Flipphi M."/>
            <person name="Freyberg S."/>
            <person name="Gallo A."/>
            <person name="Gournas C."/>
            <person name="Habgood R."/>
            <person name="Hainaut M."/>
            <person name="Harispe M.L."/>
            <person name="Henrissat B."/>
            <person name="Hilden K.S."/>
            <person name="Hope R."/>
            <person name="Hossain A."/>
            <person name="Karabika E."/>
            <person name="Karaffa L."/>
            <person name="Karanyi Z."/>
            <person name="Krasevec N."/>
            <person name="Kuo A."/>
            <person name="Kusch H."/>
            <person name="LaButti K."/>
            <person name="Lagendijk E.L."/>
            <person name="Lapidus A."/>
            <person name="Levasseur A."/>
            <person name="Lindquist E."/>
            <person name="Lipzen A."/>
            <person name="Logrieco A.F."/>
            <person name="MacCabe A."/>
            <person name="Maekelae M.R."/>
            <person name="Malavazi I."/>
            <person name="Melin P."/>
            <person name="Meyer V."/>
            <person name="Mielnichuk N."/>
            <person name="Miskei M."/>
            <person name="Molnar A.P."/>
            <person name="Mule G."/>
            <person name="Ngan C.Y."/>
            <person name="Orejas M."/>
            <person name="Orosz E."/>
            <person name="Ouedraogo J.P."/>
            <person name="Overkamp K.M."/>
            <person name="Park H.-S."/>
            <person name="Perrone G."/>
            <person name="Piumi F."/>
            <person name="Punt P.J."/>
            <person name="Ram A.F."/>
            <person name="Ramon A."/>
            <person name="Rauscher S."/>
            <person name="Record E."/>
            <person name="Riano-Pachon D.M."/>
            <person name="Robert V."/>
            <person name="Roehrig J."/>
            <person name="Ruller R."/>
            <person name="Salamov A."/>
            <person name="Salih N.S."/>
            <person name="Samson R.A."/>
            <person name="Sandor E."/>
            <person name="Sanguinetti M."/>
            <person name="Schuetze T."/>
            <person name="Sepcic K."/>
            <person name="Shelest E."/>
            <person name="Sherlock G."/>
            <person name="Sophianopoulou V."/>
            <person name="Squina F.M."/>
            <person name="Sun H."/>
            <person name="Susca A."/>
            <person name="Todd R.B."/>
            <person name="Tsang A."/>
            <person name="Unkles S.E."/>
            <person name="van de Wiele N."/>
            <person name="van Rossen-Uffink D."/>
            <person name="Oliveira J.V."/>
            <person name="Vesth T.C."/>
            <person name="Visser J."/>
            <person name="Yu J.-H."/>
            <person name="Zhou M."/>
            <person name="Andersen M.R."/>
            <person name="Archer D.B."/>
            <person name="Baker S.E."/>
            <person name="Benoit I."/>
            <person name="Brakhage A.A."/>
            <person name="Braus G.H."/>
            <person name="Fischer R."/>
            <person name="Frisvad J.C."/>
            <person name="Goldman G.H."/>
            <person name="Houbraken J."/>
            <person name="Oakley B."/>
            <person name="Pocsi I."/>
            <person name="Scazzocchio C."/>
            <person name="Seiboth B."/>
            <person name="vanKuyk P.A."/>
            <person name="Wortman J."/>
            <person name="Dyer P.S."/>
            <person name="Grigoriev I.V."/>
        </authorList>
    </citation>
    <scope>NUCLEOTIDE SEQUENCE [LARGE SCALE GENOMIC DNA]</scope>
    <source>
        <strain evidence="2">DTO 134E9</strain>
    </source>
</reference>
<name>A0A1L9RMA1_ASPWE</name>
<dbReference type="OrthoDB" id="4456803at2759"/>
<sequence>MSQIMTFFTANLPASLFNQLFHESQQAQDAVPFLTLIRTPDQQEVDEWGTTAPIQDFETGFLGNTDNELLHYFRRFFQERHPYSQGNMEEHWMAMLDERSATQSTLAMHYGMKKSSWDELYGDIPDMEIPVNGKVCDDGYIWFKWRVPFKYSFVFFITIEHSDEEVQQLFCRPEYLGPDWLVDYETCYKIIRREIRDPLGMVGGAWEEPSDA</sequence>
<protein>
    <submittedName>
        <fullName evidence="1">Uncharacterized protein</fullName>
    </submittedName>
</protein>
<dbReference type="EMBL" id="KV878212">
    <property type="protein sequence ID" value="OJJ35948.1"/>
    <property type="molecule type" value="Genomic_DNA"/>
</dbReference>
<accession>A0A1L9RMA1</accession>
<dbReference type="GeneID" id="63753513"/>
<organism evidence="1 2">
    <name type="scientific">Aspergillus wentii DTO 134E9</name>
    <dbReference type="NCBI Taxonomy" id="1073089"/>
    <lineage>
        <taxon>Eukaryota</taxon>
        <taxon>Fungi</taxon>
        <taxon>Dikarya</taxon>
        <taxon>Ascomycota</taxon>
        <taxon>Pezizomycotina</taxon>
        <taxon>Eurotiomycetes</taxon>
        <taxon>Eurotiomycetidae</taxon>
        <taxon>Eurotiales</taxon>
        <taxon>Aspergillaceae</taxon>
        <taxon>Aspergillus</taxon>
        <taxon>Aspergillus subgen. Cremei</taxon>
    </lineage>
</organism>
<dbReference type="VEuPathDB" id="FungiDB:ASPWEDRAFT_51859"/>
<dbReference type="AlphaFoldDB" id="A0A1L9RMA1"/>
<proteinExistence type="predicted"/>